<dbReference type="InterPro" id="IPR013103">
    <property type="entry name" value="RVT_2"/>
</dbReference>
<dbReference type="InterPro" id="IPR036397">
    <property type="entry name" value="RNaseH_sf"/>
</dbReference>
<dbReference type="InterPro" id="IPR012337">
    <property type="entry name" value="RNaseH-like_sf"/>
</dbReference>
<proteinExistence type="predicted"/>
<sequence>MNTTRVTIKGIRIDNGAEFKNNNMDEFLRRRGIVHEYSMPYEHHQNGKVERTNRTILEIARTSLIAAGLPTTIWPWAFKHAVWIFNQTLHVDEKKTPYEIISEIKPLLDLLRVFGAKSYIQHHLFKKDLSPRGIECYHVGVAPDLKGWLFWVPSKNSIVKSASAKIDESTFYQRTNILAIQALNIFDDSMIKEINLQDKMISLMNSSCEISNMIPTTYKEAFKSMDVDNWKTAIKDELSSMNDEKVFKIVNLKESLEIVPQESILSSKWVFVKKTKPERYKARLVARGFRQIQGINFEETFAPTPTFNALRLLFSTAALMNWEVRTFDVKVAFLHSFIDKPVYMWPLQGLQVPKHHIVKLEKALYGTKQAARFNDIYNDKVNDNLRIKWDNEINKIVGLTIEKRKNGYKFNQKELIDKLTLLNPRKITALLPLPHNCQLQSNKATQIDKEYLKRISILLYIAQGSRPDIAYAVNYLAQFSMCATSTHWNALEHLIAYLRGTKDLGILISTENGENKFTCYVDANWGGEGNRSTHGYLLLHGKNPIAWQSKRQVIVASSTAQAEYIALSFLAKECLWISHLFASTTGHLVPHMLSDNKTAIGIATDSLSRKQTRKRIYY</sequence>
<dbReference type="Gene3D" id="3.30.420.10">
    <property type="entry name" value="Ribonuclease H-like superfamily/Ribonuclease H"/>
    <property type="match status" value="1"/>
</dbReference>
<dbReference type="AlphaFoldDB" id="A0A9Q3H2N4"/>
<feature type="domain" description="Integrase catalytic" evidence="2">
    <location>
        <begin position="1"/>
        <end position="105"/>
    </location>
</feature>
<dbReference type="EMBL" id="AVOT02010169">
    <property type="protein sequence ID" value="MBW0489623.1"/>
    <property type="molecule type" value="Genomic_DNA"/>
</dbReference>
<dbReference type="Pfam" id="PF25597">
    <property type="entry name" value="SH3_retrovirus"/>
    <property type="match status" value="1"/>
</dbReference>
<gene>
    <name evidence="3" type="ORF">O181_029338</name>
</gene>
<accession>A0A9Q3H2N4</accession>
<dbReference type="Pfam" id="PF07727">
    <property type="entry name" value="RVT_2"/>
    <property type="match status" value="1"/>
</dbReference>
<reference evidence="3" key="1">
    <citation type="submission" date="2021-03" db="EMBL/GenBank/DDBJ databases">
        <title>Draft genome sequence of rust myrtle Austropuccinia psidii MF-1, a brazilian biotype.</title>
        <authorList>
            <person name="Quecine M.C."/>
            <person name="Pachon D.M.R."/>
            <person name="Bonatelli M.L."/>
            <person name="Correr F.H."/>
            <person name="Franceschini L.M."/>
            <person name="Leite T.F."/>
            <person name="Margarido G.R.A."/>
            <person name="Almeida C.A."/>
            <person name="Ferrarezi J.A."/>
            <person name="Labate C.A."/>
        </authorList>
    </citation>
    <scope>NUCLEOTIDE SEQUENCE</scope>
    <source>
        <strain evidence="3">MF-1</strain>
    </source>
</reference>
<protein>
    <recommendedName>
        <fullName evidence="2">Integrase catalytic domain-containing protein</fullName>
    </recommendedName>
</protein>
<dbReference type="GO" id="GO:0005634">
    <property type="term" value="C:nucleus"/>
    <property type="evidence" value="ECO:0007669"/>
    <property type="project" value="UniProtKB-ARBA"/>
</dbReference>
<dbReference type="PANTHER" id="PTHR11439:SF467">
    <property type="entry name" value="INTEGRASE CATALYTIC DOMAIN-CONTAINING PROTEIN"/>
    <property type="match status" value="1"/>
</dbReference>
<dbReference type="SUPFAM" id="SSF53098">
    <property type="entry name" value="Ribonuclease H-like"/>
    <property type="match status" value="1"/>
</dbReference>
<comment type="caution">
    <text evidence="3">The sequence shown here is derived from an EMBL/GenBank/DDBJ whole genome shotgun (WGS) entry which is preliminary data.</text>
</comment>
<evidence type="ECO:0000313" key="4">
    <source>
        <dbReference type="Proteomes" id="UP000765509"/>
    </source>
</evidence>
<dbReference type="Proteomes" id="UP000765509">
    <property type="component" value="Unassembled WGS sequence"/>
</dbReference>
<dbReference type="GO" id="GO:0015074">
    <property type="term" value="P:DNA integration"/>
    <property type="evidence" value="ECO:0007669"/>
    <property type="project" value="InterPro"/>
</dbReference>
<dbReference type="PROSITE" id="PS50994">
    <property type="entry name" value="INTEGRASE"/>
    <property type="match status" value="1"/>
</dbReference>
<dbReference type="PANTHER" id="PTHR11439">
    <property type="entry name" value="GAG-POL-RELATED RETROTRANSPOSON"/>
    <property type="match status" value="1"/>
</dbReference>
<organism evidence="3 4">
    <name type="scientific">Austropuccinia psidii MF-1</name>
    <dbReference type="NCBI Taxonomy" id="1389203"/>
    <lineage>
        <taxon>Eukaryota</taxon>
        <taxon>Fungi</taxon>
        <taxon>Dikarya</taxon>
        <taxon>Basidiomycota</taxon>
        <taxon>Pucciniomycotina</taxon>
        <taxon>Pucciniomycetes</taxon>
        <taxon>Pucciniales</taxon>
        <taxon>Sphaerophragmiaceae</taxon>
        <taxon>Austropuccinia</taxon>
    </lineage>
</organism>
<evidence type="ECO:0000259" key="2">
    <source>
        <dbReference type="PROSITE" id="PS50994"/>
    </source>
</evidence>
<keyword evidence="1" id="KW-0694">RNA-binding</keyword>
<dbReference type="GO" id="GO:0003723">
    <property type="term" value="F:RNA binding"/>
    <property type="evidence" value="ECO:0007669"/>
    <property type="project" value="UniProtKB-KW"/>
</dbReference>
<evidence type="ECO:0000256" key="1">
    <source>
        <dbReference type="ARBA" id="ARBA00022884"/>
    </source>
</evidence>
<dbReference type="InterPro" id="IPR001584">
    <property type="entry name" value="Integrase_cat-core"/>
</dbReference>
<name>A0A9Q3H2N4_9BASI</name>
<keyword evidence="4" id="KW-1185">Reference proteome</keyword>
<dbReference type="InterPro" id="IPR057670">
    <property type="entry name" value="SH3_retrovirus"/>
</dbReference>
<evidence type="ECO:0000313" key="3">
    <source>
        <dbReference type="EMBL" id="MBW0489623.1"/>
    </source>
</evidence>
<dbReference type="CDD" id="cd09272">
    <property type="entry name" value="RNase_HI_RT_Ty1"/>
    <property type="match status" value="1"/>
</dbReference>
<dbReference type="OrthoDB" id="3255262at2759"/>